<dbReference type="EMBL" id="CP141261">
    <property type="protein sequence ID" value="WRL64343.1"/>
    <property type="molecule type" value="Genomic_DNA"/>
</dbReference>
<dbReference type="RefSeq" id="WP_324275670.1">
    <property type="nucleotide sequence ID" value="NZ_CP141261.1"/>
</dbReference>
<feature type="compositionally biased region" description="Basic and acidic residues" evidence="1">
    <location>
        <begin position="39"/>
        <end position="55"/>
    </location>
</feature>
<accession>A0ABZ1B3I7</accession>
<dbReference type="SUPFAM" id="SSF52540">
    <property type="entry name" value="P-loop containing nucleoside triphosphate hydrolases"/>
    <property type="match status" value="1"/>
</dbReference>
<feature type="region of interest" description="Disordered" evidence="1">
    <location>
        <begin position="37"/>
        <end position="68"/>
    </location>
</feature>
<evidence type="ECO:0008006" key="4">
    <source>
        <dbReference type="Google" id="ProtNLM"/>
    </source>
</evidence>
<dbReference type="Proteomes" id="UP001324287">
    <property type="component" value="Chromosome"/>
</dbReference>
<dbReference type="Gene3D" id="3.40.50.300">
    <property type="entry name" value="P-loop containing nucleotide triphosphate hydrolases"/>
    <property type="match status" value="1"/>
</dbReference>
<reference evidence="2 3" key="1">
    <citation type="submission" date="2023-12" db="EMBL/GenBank/DDBJ databases">
        <title>Blastococcus brunescens sp. nov., an actonobacterium isolated from sandstone collected in sahara desert.</title>
        <authorList>
            <person name="Gtari M."/>
            <person name="Ghodhbane F."/>
        </authorList>
    </citation>
    <scope>NUCLEOTIDE SEQUENCE [LARGE SCALE GENOMIC DNA]</scope>
    <source>
        <strain evidence="2 3">BMG 8361</strain>
    </source>
</reference>
<proteinExistence type="predicted"/>
<evidence type="ECO:0000313" key="3">
    <source>
        <dbReference type="Proteomes" id="UP001324287"/>
    </source>
</evidence>
<dbReference type="InterPro" id="IPR027417">
    <property type="entry name" value="P-loop_NTPase"/>
</dbReference>
<keyword evidence="3" id="KW-1185">Reference proteome</keyword>
<gene>
    <name evidence="2" type="ORF">U6N30_00275</name>
</gene>
<name>A0ABZ1B3I7_9ACTN</name>
<evidence type="ECO:0000256" key="1">
    <source>
        <dbReference type="SAM" id="MobiDB-lite"/>
    </source>
</evidence>
<sequence length="210" mass="23374">MTETLDALGIPTGRAWVPTTKRPTLPTSIRAWAAGWRRPPTDDADVHADAREKRPGGGGTTPARPRSVPPHVRLVEHLWITSAALSNAAKIWAGVWRGHGTDVLVLDRFVLDADVKHTYWYSVRRGADIRMERRLFRAIAPTVDVAVLLAVDPETNVARRPDEWNIVAFRQQQKIYADTARELGAVVVDAERPVGDVARDVAETVWTRLP</sequence>
<organism evidence="2 3">
    <name type="scientific">Blastococcus brunescens</name>
    <dbReference type="NCBI Taxonomy" id="1564165"/>
    <lineage>
        <taxon>Bacteria</taxon>
        <taxon>Bacillati</taxon>
        <taxon>Actinomycetota</taxon>
        <taxon>Actinomycetes</taxon>
        <taxon>Geodermatophilales</taxon>
        <taxon>Geodermatophilaceae</taxon>
        <taxon>Blastococcus</taxon>
    </lineage>
</organism>
<evidence type="ECO:0000313" key="2">
    <source>
        <dbReference type="EMBL" id="WRL64343.1"/>
    </source>
</evidence>
<protein>
    <recommendedName>
        <fullName evidence="4">Thymidylate kinase</fullName>
    </recommendedName>
</protein>